<name>A0ABV6R1G0_9CAUL</name>
<reference evidence="3 4" key="1">
    <citation type="submission" date="2024-09" db="EMBL/GenBank/DDBJ databases">
        <authorList>
            <person name="Sun Q."/>
            <person name="Mori K."/>
        </authorList>
    </citation>
    <scope>NUCLEOTIDE SEQUENCE [LARGE SCALE GENOMIC DNA]</scope>
    <source>
        <strain evidence="3 4">NCAIM B.02621</strain>
    </source>
</reference>
<accession>A0ABV6R1G0</accession>
<sequence>MSASVRPFLIGLAACLAAGPALAQSAPRPHAGQAAGLRYLTWTGKRPDPARTPPAAAVAAPPSAEPAPVPRPRVHGSPASPRPNTLTPASAWLPTAAPATPSPLPPAPVVEPARPSPEPPPAPGPSSSPVEALAAVVEADPMAPRADAPIHRIAPQPVAAAGGESTRYYSVHRAAGQTPDPVAIPDPVYLDQAPIDLAEPEGPPVVMRDGQGRLIPAEPADDSTLP</sequence>
<feature type="chain" id="PRO_5045965948" evidence="2">
    <location>
        <begin position="24"/>
        <end position="226"/>
    </location>
</feature>
<evidence type="ECO:0000256" key="1">
    <source>
        <dbReference type="SAM" id="MobiDB-lite"/>
    </source>
</evidence>
<feature type="compositionally biased region" description="Low complexity" evidence="1">
    <location>
        <begin position="53"/>
        <end position="62"/>
    </location>
</feature>
<feature type="region of interest" description="Disordered" evidence="1">
    <location>
        <begin position="42"/>
        <end position="132"/>
    </location>
</feature>
<dbReference type="EMBL" id="JBHLSW010000004">
    <property type="protein sequence ID" value="MFC0633462.1"/>
    <property type="molecule type" value="Genomic_DNA"/>
</dbReference>
<evidence type="ECO:0000313" key="4">
    <source>
        <dbReference type="Proteomes" id="UP001589906"/>
    </source>
</evidence>
<feature type="region of interest" description="Disordered" evidence="1">
    <location>
        <begin position="196"/>
        <end position="226"/>
    </location>
</feature>
<comment type="caution">
    <text evidence="3">The sequence shown here is derived from an EMBL/GenBank/DDBJ whole genome shotgun (WGS) entry which is preliminary data.</text>
</comment>
<dbReference type="Proteomes" id="UP001589906">
    <property type="component" value="Unassembled WGS sequence"/>
</dbReference>
<dbReference type="PRINTS" id="PR01217">
    <property type="entry name" value="PRICHEXTENSN"/>
</dbReference>
<gene>
    <name evidence="3" type="ORF">ACFFGE_06180</name>
</gene>
<keyword evidence="2" id="KW-0732">Signal</keyword>
<keyword evidence="4" id="KW-1185">Reference proteome</keyword>
<feature type="compositionally biased region" description="Low complexity" evidence="1">
    <location>
        <begin position="86"/>
        <end position="99"/>
    </location>
</feature>
<evidence type="ECO:0000313" key="3">
    <source>
        <dbReference type="EMBL" id="MFC0633462.1"/>
    </source>
</evidence>
<organism evidence="3 4">
    <name type="scientific">Brevundimonas balnearis</name>
    <dbReference type="NCBI Taxonomy" id="1572858"/>
    <lineage>
        <taxon>Bacteria</taxon>
        <taxon>Pseudomonadati</taxon>
        <taxon>Pseudomonadota</taxon>
        <taxon>Alphaproteobacteria</taxon>
        <taxon>Caulobacterales</taxon>
        <taxon>Caulobacteraceae</taxon>
        <taxon>Brevundimonas</taxon>
    </lineage>
</organism>
<evidence type="ECO:0000256" key="2">
    <source>
        <dbReference type="SAM" id="SignalP"/>
    </source>
</evidence>
<feature type="signal peptide" evidence="2">
    <location>
        <begin position="1"/>
        <end position="23"/>
    </location>
</feature>
<protein>
    <submittedName>
        <fullName evidence="3">Uncharacterized protein</fullName>
    </submittedName>
</protein>
<dbReference type="RefSeq" id="WP_376835378.1">
    <property type="nucleotide sequence ID" value="NZ_JBHLSW010000004.1"/>
</dbReference>
<proteinExistence type="predicted"/>
<feature type="compositionally biased region" description="Pro residues" evidence="1">
    <location>
        <begin position="100"/>
        <end position="126"/>
    </location>
</feature>